<dbReference type="Gene3D" id="1.10.10.60">
    <property type="entry name" value="Homeodomain-like"/>
    <property type="match status" value="2"/>
</dbReference>
<evidence type="ECO:0000256" key="4">
    <source>
        <dbReference type="SAM" id="Phobius"/>
    </source>
</evidence>
<feature type="transmembrane region" description="Helical" evidence="4">
    <location>
        <begin position="225"/>
        <end position="245"/>
    </location>
</feature>
<dbReference type="SUPFAM" id="SSF46689">
    <property type="entry name" value="Homeodomain-like"/>
    <property type="match status" value="1"/>
</dbReference>
<protein>
    <submittedName>
        <fullName evidence="6">AraC-type DNA-binding protein</fullName>
    </submittedName>
</protein>
<keyword evidence="2 6" id="KW-0238">DNA-binding</keyword>
<evidence type="ECO:0000256" key="2">
    <source>
        <dbReference type="ARBA" id="ARBA00023125"/>
    </source>
</evidence>
<organism evidence="6 7">
    <name type="scientific">Tangfeifania diversioriginum</name>
    <dbReference type="NCBI Taxonomy" id="1168035"/>
    <lineage>
        <taxon>Bacteria</taxon>
        <taxon>Pseudomonadati</taxon>
        <taxon>Bacteroidota</taxon>
        <taxon>Bacteroidia</taxon>
        <taxon>Marinilabiliales</taxon>
        <taxon>Prolixibacteraceae</taxon>
        <taxon>Tangfeifania</taxon>
    </lineage>
</organism>
<evidence type="ECO:0000256" key="1">
    <source>
        <dbReference type="ARBA" id="ARBA00023015"/>
    </source>
</evidence>
<dbReference type="EMBL" id="FQZE01000017">
    <property type="protein sequence ID" value="SHJ35927.1"/>
    <property type="molecule type" value="Genomic_DNA"/>
</dbReference>
<dbReference type="STRING" id="1168035.SAMN05444280_11760"/>
<evidence type="ECO:0000313" key="6">
    <source>
        <dbReference type="EMBL" id="SHJ35927.1"/>
    </source>
</evidence>
<dbReference type="OrthoDB" id="1157591at2"/>
<feature type="transmembrane region" description="Helical" evidence="4">
    <location>
        <begin position="59"/>
        <end position="81"/>
    </location>
</feature>
<dbReference type="PANTHER" id="PTHR43280:SF29">
    <property type="entry name" value="ARAC-FAMILY TRANSCRIPTIONAL REGULATOR"/>
    <property type="match status" value="1"/>
</dbReference>
<proteinExistence type="predicted"/>
<keyword evidence="3" id="KW-0804">Transcription</keyword>
<reference evidence="6 7" key="1">
    <citation type="submission" date="2016-11" db="EMBL/GenBank/DDBJ databases">
        <authorList>
            <person name="Jaros S."/>
            <person name="Januszkiewicz K."/>
            <person name="Wedrychowicz H."/>
        </authorList>
    </citation>
    <scope>NUCLEOTIDE SEQUENCE [LARGE SCALE GENOMIC DNA]</scope>
    <source>
        <strain evidence="6 7">DSM 27063</strain>
    </source>
</reference>
<dbReference type="Pfam" id="PF12833">
    <property type="entry name" value="HTH_18"/>
    <property type="match status" value="1"/>
</dbReference>
<feature type="transmembrane region" description="Helical" evidence="4">
    <location>
        <begin position="93"/>
        <end position="116"/>
    </location>
</feature>
<evidence type="ECO:0000259" key="5">
    <source>
        <dbReference type="PROSITE" id="PS01124"/>
    </source>
</evidence>
<dbReference type="RefSeq" id="WP_073169676.1">
    <property type="nucleotide sequence ID" value="NZ_FQZE01000017.1"/>
</dbReference>
<dbReference type="AlphaFoldDB" id="A0A1M6INF3"/>
<feature type="transmembrane region" description="Helical" evidence="4">
    <location>
        <begin position="195"/>
        <end position="213"/>
    </location>
</feature>
<dbReference type="GO" id="GO:0043565">
    <property type="term" value="F:sequence-specific DNA binding"/>
    <property type="evidence" value="ECO:0007669"/>
    <property type="project" value="InterPro"/>
</dbReference>
<dbReference type="Proteomes" id="UP000184050">
    <property type="component" value="Unassembled WGS sequence"/>
</dbReference>
<feature type="transmembrane region" description="Helical" evidence="4">
    <location>
        <begin position="146"/>
        <end position="167"/>
    </location>
</feature>
<dbReference type="PANTHER" id="PTHR43280">
    <property type="entry name" value="ARAC-FAMILY TRANSCRIPTIONAL REGULATOR"/>
    <property type="match status" value="1"/>
</dbReference>
<evidence type="ECO:0000256" key="3">
    <source>
        <dbReference type="ARBA" id="ARBA00023163"/>
    </source>
</evidence>
<feature type="domain" description="HTH araC/xylS-type" evidence="5">
    <location>
        <begin position="275"/>
        <end position="379"/>
    </location>
</feature>
<gene>
    <name evidence="6" type="ORF">SAMN05444280_11760</name>
</gene>
<feature type="transmembrane region" description="Helical" evidence="4">
    <location>
        <begin position="6"/>
        <end position="23"/>
    </location>
</feature>
<feature type="transmembrane region" description="Helical" evidence="4">
    <location>
        <begin position="35"/>
        <end position="53"/>
    </location>
</feature>
<keyword evidence="7" id="KW-1185">Reference proteome</keyword>
<dbReference type="SMART" id="SM00342">
    <property type="entry name" value="HTH_ARAC"/>
    <property type="match status" value="1"/>
</dbReference>
<keyword evidence="4" id="KW-0472">Membrane</keyword>
<sequence>MWYDLVVYTPMYATAFWAVVFLLSPVKKNRAKHFLGLFMVVAFLLYLSHTLFFKQEFDAYLIMDPVYTFASLAVYPMYYWYIRLLTVEPAINYRNLLLLLPAFVVSVATLFVYVLMSEAETMEYLQHFLLNRKPVSELSSLAQTQGIIFIIGRIVFAATVIYSLVFGRKLVIQYNKKVANFYSNLEDKTIVWVKYLLYSFVATSLMSFIFNVIGRSVFIEFTGWLLVPSLIFSLLLFFIGFQGYIQNYSVAELAEDEQKVPAHGLSFSNSEQLKKEVVQLFENEKIYRDPNLKITHVCNRLKTNRTYISKLINNQFNSTFSDFVNSYRVEEAKTLLTQNPSHLFSLNHVSEAAGFGSLSSFIRIFKDKVGVTPGRYRENSRN</sequence>
<dbReference type="GO" id="GO:0003700">
    <property type="term" value="F:DNA-binding transcription factor activity"/>
    <property type="evidence" value="ECO:0007669"/>
    <property type="project" value="InterPro"/>
</dbReference>
<dbReference type="PROSITE" id="PS01124">
    <property type="entry name" value="HTH_ARAC_FAMILY_2"/>
    <property type="match status" value="1"/>
</dbReference>
<keyword evidence="1" id="KW-0805">Transcription regulation</keyword>
<accession>A0A1M6INF3</accession>
<keyword evidence="4" id="KW-0812">Transmembrane</keyword>
<dbReference type="InterPro" id="IPR018060">
    <property type="entry name" value="HTH_AraC"/>
</dbReference>
<keyword evidence="4" id="KW-1133">Transmembrane helix</keyword>
<evidence type="ECO:0000313" key="7">
    <source>
        <dbReference type="Proteomes" id="UP000184050"/>
    </source>
</evidence>
<name>A0A1M6INF3_9BACT</name>
<dbReference type="InterPro" id="IPR009057">
    <property type="entry name" value="Homeodomain-like_sf"/>
</dbReference>